<comment type="caution">
    <text evidence="10">The sequence shown here is derived from an EMBL/GenBank/DDBJ whole genome shotgun (WGS) entry which is preliminary data.</text>
</comment>
<evidence type="ECO:0000256" key="7">
    <source>
        <dbReference type="ARBA" id="ARBA00022898"/>
    </source>
</evidence>
<evidence type="ECO:0000256" key="4">
    <source>
        <dbReference type="ARBA" id="ARBA00012924"/>
    </source>
</evidence>
<dbReference type="PANTHER" id="PTHR11986">
    <property type="entry name" value="AMINOTRANSFERASE CLASS III"/>
    <property type="match status" value="1"/>
</dbReference>
<evidence type="ECO:0000256" key="8">
    <source>
        <dbReference type="RuleBase" id="RU003560"/>
    </source>
</evidence>
<dbReference type="NCBIfam" id="TIGR01885">
    <property type="entry name" value="Orn_aminotrans"/>
    <property type="match status" value="1"/>
</dbReference>
<evidence type="ECO:0000313" key="10">
    <source>
        <dbReference type="EMBL" id="KAK6743258.1"/>
    </source>
</evidence>
<keyword evidence="5 9" id="KW-0032">Aminotransferase</keyword>
<dbReference type="Gene3D" id="3.40.640.10">
    <property type="entry name" value="Type I PLP-dependent aspartate aminotransferase-like (Major domain)"/>
    <property type="match status" value="1"/>
</dbReference>
<organism evidence="10 11">
    <name type="scientific">Necator americanus</name>
    <name type="common">Human hookworm</name>
    <dbReference type="NCBI Taxonomy" id="51031"/>
    <lineage>
        <taxon>Eukaryota</taxon>
        <taxon>Metazoa</taxon>
        <taxon>Ecdysozoa</taxon>
        <taxon>Nematoda</taxon>
        <taxon>Chromadorea</taxon>
        <taxon>Rhabditida</taxon>
        <taxon>Rhabditina</taxon>
        <taxon>Rhabditomorpha</taxon>
        <taxon>Strongyloidea</taxon>
        <taxon>Ancylostomatidae</taxon>
        <taxon>Bunostominae</taxon>
        <taxon>Necator</taxon>
    </lineage>
</organism>
<name>A0ABR1CZZ4_NECAM</name>
<evidence type="ECO:0000256" key="1">
    <source>
        <dbReference type="ARBA" id="ARBA00001933"/>
    </source>
</evidence>
<dbReference type="InterPro" id="IPR005814">
    <property type="entry name" value="Aminotrans_3"/>
</dbReference>
<keyword evidence="7 8" id="KW-0663">Pyridoxal phosphate</keyword>
<gene>
    <name evidence="10" type="primary">Necator_chrIII.g11253</name>
    <name evidence="10" type="ORF">RB195_010488</name>
</gene>
<dbReference type="PANTHER" id="PTHR11986:SF18">
    <property type="entry name" value="ORNITHINE AMINOTRANSFERASE, MITOCHONDRIAL"/>
    <property type="match status" value="1"/>
</dbReference>
<dbReference type="Proteomes" id="UP001303046">
    <property type="component" value="Unassembled WGS sequence"/>
</dbReference>
<dbReference type="SUPFAM" id="SSF53383">
    <property type="entry name" value="PLP-dependent transferases"/>
    <property type="match status" value="1"/>
</dbReference>
<evidence type="ECO:0000256" key="3">
    <source>
        <dbReference type="ARBA" id="ARBA00008954"/>
    </source>
</evidence>
<dbReference type="Gene3D" id="3.90.1150.10">
    <property type="entry name" value="Aspartate Aminotransferase, domain 1"/>
    <property type="match status" value="1"/>
</dbReference>
<sequence length="465" mass="51750">MWSENNECNMGVVFDERVAYNENNEKYLRLLVKWKQPFAVESADCSMISTLRSARYFSATRVVRSLTAEQIFAREDKYGCHNYKPLPVALAKGEGVFVWDVAGKKYYDFLASYSAVNQGHCHPRILAAAVKQMQQLTLTSRAFFNDVLGEYEELMAKKFKYDKVLPMNTGVEACESAVKLARRWAYDKKKVVFAEDNFWGRSIAAVSASTDPDSYGGFGPFVPLFEKVPYNNLSALEKAISDPNTAAFMVEPIQGEAGVVLPDDGYLKGAADLCKKYNVLFIADEVQSGLGRSGYLLAHYHDKVRPDIVILGKALSGGVYPVSAVLCDDHIMLNIRPGQHGSTYGGNPVACRVAIEALKVIDDEKLVENSAAMGKLLMEKLRTLPKEVVPVVRGRGLFCAIIINKKFNAWKVCNRLLKNGLLSKNTHGDIIRFTPPLCITKDQIEESSEIIVRTIHEVAAEYKST</sequence>
<dbReference type="InterPro" id="IPR050103">
    <property type="entry name" value="Class-III_PLP-dep_AT"/>
</dbReference>
<dbReference type="Pfam" id="PF00202">
    <property type="entry name" value="Aminotran_3"/>
    <property type="match status" value="1"/>
</dbReference>
<dbReference type="InterPro" id="IPR015421">
    <property type="entry name" value="PyrdxlP-dep_Trfase_major"/>
</dbReference>
<dbReference type="PIRSF" id="PIRSF000521">
    <property type="entry name" value="Transaminase_4ab_Lys_Orn"/>
    <property type="match status" value="1"/>
</dbReference>
<comment type="pathway">
    <text evidence="2 9">Amino-acid biosynthesis; L-proline biosynthesis; L-glutamate 5-semialdehyde from L-ornithine: step 1/1.</text>
</comment>
<comment type="similarity">
    <text evidence="3 8">Belongs to the class-III pyridoxal-phosphate-dependent aminotransferase family.</text>
</comment>
<dbReference type="InterPro" id="IPR015424">
    <property type="entry name" value="PyrdxlP-dep_Trfase"/>
</dbReference>
<dbReference type="InterPro" id="IPR010164">
    <property type="entry name" value="Orn_aminotrans"/>
</dbReference>
<evidence type="ECO:0000256" key="5">
    <source>
        <dbReference type="ARBA" id="ARBA00022576"/>
    </source>
</evidence>
<evidence type="ECO:0000313" key="11">
    <source>
        <dbReference type="Proteomes" id="UP001303046"/>
    </source>
</evidence>
<dbReference type="EMBL" id="JAVFWL010000003">
    <property type="protein sequence ID" value="KAK6743258.1"/>
    <property type="molecule type" value="Genomic_DNA"/>
</dbReference>
<evidence type="ECO:0000256" key="9">
    <source>
        <dbReference type="RuleBase" id="RU365036"/>
    </source>
</evidence>
<dbReference type="EC" id="2.6.1.13" evidence="4 9"/>
<protein>
    <recommendedName>
        <fullName evidence="4 9">Ornithine aminotransferase</fullName>
        <ecNumber evidence="4 9">2.6.1.13</ecNumber>
    </recommendedName>
</protein>
<evidence type="ECO:0000256" key="2">
    <source>
        <dbReference type="ARBA" id="ARBA00004998"/>
    </source>
</evidence>
<comment type="cofactor">
    <cofactor evidence="1 9">
        <name>pyridoxal 5'-phosphate</name>
        <dbReference type="ChEBI" id="CHEBI:597326"/>
    </cofactor>
</comment>
<comment type="catalytic activity">
    <reaction evidence="9">
        <text>a 2-oxocarboxylate + L-ornithine = L-glutamate 5-semialdehyde + an L-alpha-amino acid</text>
        <dbReference type="Rhea" id="RHEA:13877"/>
        <dbReference type="ChEBI" id="CHEBI:35179"/>
        <dbReference type="ChEBI" id="CHEBI:46911"/>
        <dbReference type="ChEBI" id="CHEBI:58066"/>
        <dbReference type="ChEBI" id="CHEBI:59869"/>
        <dbReference type="EC" id="2.6.1.13"/>
    </reaction>
</comment>
<dbReference type="PROSITE" id="PS00600">
    <property type="entry name" value="AA_TRANSFER_CLASS_3"/>
    <property type="match status" value="1"/>
</dbReference>
<dbReference type="CDD" id="cd00610">
    <property type="entry name" value="OAT_like"/>
    <property type="match status" value="1"/>
</dbReference>
<proteinExistence type="inferred from homology"/>
<keyword evidence="6 9" id="KW-0808">Transferase</keyword>
<dbReference type="InterPro" id="IPR049704">
    <property type="entry name" value="Aminotrans_3_PPA_site"/>
</dbReference>
<dbReference type="InterPro" id="IPR015422">
    <property type="entry name" value="PyrdxlP-dep_Trfase_small"/>
</dbReference>
<accession>A0ABR1CZZ4</accession>
<reference evidence="10 11" key="1">
    <citation type="submission" date="2023-08" db="EMBL/GenBank/DDBJ databases">
        <title>A Necator americanus chromosomal reference genome.</title>
        <authorList>
            <person name="Ilik V."/>
            <person name="Petrzelkova K.J."/>
            <person name="Pardy F."/>
            <person name="Fuh T."/>
            <person name="Niatou-Singa F.S."/>
            <person name="Gouil Q."/>
            <person name="Baker L."/>
            <person name="Ritchie M.E."/>
            <person name="Jex A.R."/>
            <person name="Gazzola D."/>
            <person name="Li H."/>
            <person name="Toshio Fujiwara R."/>
            <person name="Zhan B."/>
            <person name="Aroian R.V."/>
            <person name="Pafco B."/>
            <person name="Schwarz E.M."/>
        </authorList>
    </citation>
    <scope>NUCLEOTIDE SEQUENCE [LARGE SCALE GENOMIC DNA]</scope>
    <source>
        <strain evidence="10 11">Aroian</strain>
        <tissue evidence="10">Whole animal</tissue>
    </source>
</reference>
<keyword evidence="11" id="KW-1185">Reference proteome</keyword>
<evidence type="ECO:0000256" key="6">
    <source>
        <dbReference type="ARBA" id="ARBA00022679"/>
    </source>
</evidence>